<accession>A0A150PFX3</accession>
<evidence type="ECO:0000313" key="2">
    <source>
        <dbReference type="EMBL" id="KYF54550.1"/>
    </source>
</evidence>
<name>A0A150PFX3_SORCE</name>
<evidence type="ECO:0000313" key="3">
    <source>
        <dbReference type="Proteomes" id="UP000075604"/>
    </source>
</evidence>
<feature type="compositionally biased region" description="Pro residues" evidence="1">
    <location>
        <begin position="60"/>
        <end position="81"/>
    </location>
</feature>
<evidence type="ECO:0000256" key="1">
    <source>
        <dbReference type="SAM" id="MobiDB-lite"/>
    </source>
</evidence>
<comment type="caution">
    <text evidence="2">The sequence shown here is derived from an EMBL/GenBank/DDBJ whole genome shotgun (WGS) entry which is preliminary data.</text>
</comment>
<protein>
    <submittedName>
        <fullName evidence="2">Uncharacterized protein</fullName>
    </submittedName>
</protein>
<organism evidence="2 3">
    <name type="scientific">Sorangium cellulosum</name>
    <name type="common">Polyangium cellulosum</name>
    <dbReference type="NCBI Taxonomy" id="56"/>
    <lineage>
        <taxon>Bacteria</taxon>
        <taxon>Pseudomonadati</taxon>
        <taxon>Myxococcota</taxon>
        <taxon>Polyangia</taxon>
        <taxon>Polyangiales</taxon>
        <taxon>Polyangiaceae</taxon>
        <taxon>Sorangium</taxon>
    </lineage>
</organism>
<dbReference type="AlphaFoldDB" id="A0A150PFX3"/>
<feature type="region of interest" description="Disordered" evidence="1">
    <location>
        <begin position="1"/>
        <end position="106"/>
    </location>
</feature>
<dbReference type="Proteomes" id="UP000075604">
    <property type="component" value="Unassembled WGS sequence"/>
</dbReference>
<gene>
    <name evidence="2" type="ORF">BE04_44560</name>
</gene>
<dbReference type="EMBL" id="JELX01002698">
    <property type="protein sequence ID" value="KYF54550.1"/>
    <property type="molecule type" value="Genomic_DNA"/>
</dbReference>
<proteinExistence type="predicted"/>
<reference evidence="2 3" key="1">
    <citation type="submission" date="2014-02" db="EMBL/GenBank/DDBJ databases">
        <title>The small core and large imbalanced accessory genome model reveals a collaborative survival strategy of Sorangium cellulosum strains in nature.</title>
        <authorList>
            <person name="Han K."/>
            <person name="Peng R."/>
            <person name="Blom J."/>
            <person name="Li Y.-Z."/>
        </authorList>
    </citation>
    <scope>NUCLEOTIDE SEQUENCE [LARGE SCALE GENOMIC DNA]</scope>
    <source>
        <strain evidence="2 3">So0157-18</strain>
    </source>
</reference>
<sequence>MWTVDELAEAQLTEPASEAPKAQPLRHREPWAPARKLPSGRGFLRLVTEPTPAQRRPQRAPEPPPSAPPVQAAPPPLPVAPAGPVQLNLFSWKPGPTDTPAEARHR</sequence>